<dbReference type="PRINTS" id="PR00237">
    <property type="entry name" value="GPCRRHODOPSN"/>
</dbReference>
<sequence length="227" mass="25511">MVEEEGMSPYFPTIFYCLYAIIFTLAFVGNTFALITCYKTYKVTTSVLLCYIASLASADLMFTLLSIFDLIAFIGNGDWFGGNPVCKIQSFLIESCYTVSILTLVAISYERLKAVSSPVLARAQNRTTERTIILKIIWVIGIASCGPLLYAYYVKKDEETSDKSMCVNEYMGDLGRQIYYAIQAGLLFVLPLGLMIWTHVRIVQLLSRHVKTRNSAMTDNRDGLKTT</sequence>
<evidence type="ECO:0000256" key="3">
    <source>
        <dbReference type="ARBA" id="ARBA00022989"/>
    </source>
</evidence>
<evidence type="ECO:0000313" key="11">
    <source>
        <dbReference type="Proteomes" id="UP001163046"/>
    </source>
</evidence>
<keyword evidence="5 8" id="KW-0472">Membrane</keyword>
<evidence type="ECO:0000256" key="6">
    <source>
        <dbReference type="ARBA" id="ARBA00023170"/>
    </source>
</evidence>
<dbReference type="CDD" id="cd00637">
    <property type="entry name" value="7tm_classA_rhodopsin-like"/>
    <property type="match status" value="1"/>
</dbReference>
<evidence type="ECO:0000256" key="2">
    <source>
        <dbReference type="ARBA" id="ARBA00022692"/>
    </source>
</evidence>
<comment type="subcellular location">
    <subcellularLocation>
        <location evidence="1">Membrane</location>
        <topology evidence="1">Multi-pass membrane protein</topology>
    </subcellularLocation>
</comment>
<keyword evidence="3 8" id="KW-1133">Transmembrane helix</keyword>
<dbReference type="PANTHER" id="PTHR45695">
    <property type="entry name" value="LEUCOKININ RECEPTOR-RELATED"/>
    <property type="match status" value="1"/>
</dbReference>
<evidence type="ECO:0000256" key="8">
    <source>
        <dbReference type="SAM" id="Phobius"/>
    </source>
</evidence>
<evidence type="ECO:0000256" key="1">
    <source>
        <dbReference type="ARBA" id="ARBA00004141"/>
    </source>
</evidence>
<keyword evidence="2 8" id="KW-0812">Transmembrane</keyword>
<feature type="transmembrane region" description="Helical" evidence="8">
    <location>
        <begin position="132"/>
        <end position="153"/>
    </location>
</feature>
<evidence type="ECO:0000256" key="4">
    <source>
        <dbReference type="ARBA" id="ARBA00023040"/>
    </source>
</evidence>
<dbReference type="PANTHER" id="PTHR45695:SF9">
    <property type="entry name" value="LEUCOKININ RECEPTOR"/>
    <property type="match status" value="1"/>
</dbReference>
<keyword evidence="4" id="KW-0297">G-protein coupled receptor</keyword>
<keyword evidence="11" id="KW-1185">Reference proteome</keyword>
<evidence type="ECO:0000256" key="5">
    <source>
        <dbReference type="ARBA" id="ARBA00023136"/>
    </source>
</evidence>
<dbReference type="GO" id="GO:0004930">
    <property type="term" value="F:G protein-coupled receptor activity"/>
    <property type="evidence" value="ECO:0007669"/>
    <property type="project" value="UniProtKB-KW"/>
</dbReference>
<dbReference type="InterPro" id="IPR000276">
    <property type="entry name" value="GPCR_Rhodpsn"/>
</dbReference>
<dbReference type="OrthoDB" id="9990906at2759"/>
<dbReference type="Pfam" id="PF00001">
    <property type="entry name" value="7tm_1"/>
    <property type="match status" value="1"/>
</dbReference>
<evidence type="ECO:0000256" key="7">
    <source>
        <dbReference type="ARBA" id="ARBA00023224"/>
    </source>
</evidence>
<feature type="transmembrane region" description="Helical" evidence="8">
    <location>
        <begin position="178"/>
        <end position="198"/>
    </location>
</feature>
<dbReference type="SUPFAM" id="SSF81321">
    <property type="entry name" value="Family A G protein-coupled receptor-like"/>
    <property type="match status" value="1"/>
</dbReference>
<keyword evidence="6" id="KW-0675">Receptor</keyword>
<proteinExistence type="predicted"/>
<protein>
    <submittedName>
        <fullName evidence="10">DN3 thymocyte differentiation</fullName>
    </submittedName>
</protein>
<feature type="transmembrane region" description="Helical" evidence="8">
    <location>
        <begin position="88"/>
        <end position="107"/>
    </location>
</feature>
<name>A0A9W9Z2Y8_9CNID</name>
<feature type="transmembrane region" description="Helical" evidence="8">
    <location>
        <begin position="47"/>
        <end position="68"/>
    </location>
</feature>
<gene>
    <name evidence="10" type="primary">CCR6_3</name>
    <name evidence="10" type="ORF">OS493_009519</name>
</gene>
<dbReference type="AlphaFoldDB" id="A0A9W9Z2Y8"/>
<feature type="domain" description="G-protein coupled receptors family 1 profile" evidence="9">
    <location>
        <begin position="29"/>
        <end position="227"/>
    </location>
</feature>
<dbReference type="Proteomes" id="UP001163046">
    <property type="component" value="Unassembled WGS sequence"/>
</dbReference>
<comment type="caution">
    <text evidence="10">The sequence shown here is derived from an EMBL/GenBank/DDBJ whole genome shotgun (WGS) entry which is preliminary data.</text>
</comment>
<feature type="transmembrane region" description="Helical" evidence="8">
    <location>
        <begin position="13"/>
        <end position="35"/>
    </location>
</feature>
<accession>A0A9W9Z2Y8</accession>
<evidence type="ECO:0000313" key="10">
    <source>
        <dbReference type="EMBL" id="KAJ7374177.1"/>
    </source>
</evidence>
<dbReference type="Gene3D" id="1.20.1070.10">
    <property type="entry name" value="Rhodopsin 7-helix transmembrane proteins"/>
    <property type="match status" value="1"/>
</dbReference>
<dbReference type="GO" id="GO:0005886">
    <property type="term" value="C:plasma membrane"/>
    <property type="evidence" value="ECO:0007669"/>
    <property type="project" value="TreeGrafter"/>
</dbReference>
<dbReference type="EMBL" id="MU826829">
    <property type="protein sequence ID" value="KAJ7374177.1"/>
    <property type="molecule type" value="Genomic_DNA"/>
</dbReference>
<evidence type="ECO:0000259" key="9">
    <source>
        <dbReference type="PROSITE" id="PS50262"/>
    </source>
</evidence>
<dbReference type="InterPro" id="IPR017452">
    <property type="entry name" value="GPCR_Rhodpsn_7TM"/>
</dbReference>
<reference evidence="10" key="1">
    <citation type="submission" date="2023-01" db="EMBL/GenBank/DDBJ databases">
        <title>Genome assembly of the deep-sea coral Lophelia pertusa.</title>
        <authorList>
            <person name="Herrera S."/>
            <person name="Cordes E."/>
        </authorList>
    </citation>
    <scope>NUCLEOTIDE SEQUENCE</scope>
    <source>
        <strain evidence="10">USNM1676648</strain>
        <tissue evidence="10">Polyp</tissue>
    </source>
</reference>
<dbReference type="PROSITE" id="PS50262">
    <property type="entry name" value="G_PROTEIN_RECEP_F1_2"/>
    <property type="match status" value="1"/>
</dbReference>
<organism evidence="10 11">
    <name type="scientific">Desmophyllum pertusum</name>
    <dbReference type="NCBI Taxonomy" id="174260"/>
    <lineage>
        <taxon>Eukaryota</taxon>
        <taxon>Metazoa</taxon>
        <taxon>Cnidaria</taxon>
        <taxon>Anthozoa</taxon>
        <taxon>Hexacorallia</taxon>
        <taxon>Scleractinia</taxon>
        <taxon>Caryophylliina</taxon>
        <taxon>Caryophylliidae</taxon>
        <taxon>Desmophyllum</taxon>
    </lineage>
</organism>
<keyword evidence="7" id="KW-0807">Transducer</keyword>